<dbReference type="EMBL" id="JBANQN010000006">
    <property type="protein sequence ID" value="KAK6786520.1"/>
    <property type="molecule type" value="Genomic_DNA"/>
</dbReference>
<evidence type="ECO:0000313" key="2">
    <source>
        <dbReference type="Proteomes" id="UP001371456"/>
    </source>
</evidence>
<reference evidence="1 2" key="1">
    <citation type="submission" date="2024-02" db="EMBL/GenBank/DDBJ databases">
        <title>de novo genome assembly of Solanum bulbocastanum strain 11H21.</title>
        <authorList>
            <person name="Hosaka A.J."/>
        </authorList>
    </citation>
    <scope>NUCLEOTIDE SEQUENCE [LARGE SCALE GENOMIC DNA]</scope>
    <source>
        <tissue evidence="1">Young leaves</tissue>
    </source>
</reference>
<gene>
    <name evidence="1" type="ORF">RDI58_015045</name>
</gene>
<sequence length="108" mass="12688">MPDVQHHSLSTKGFTEVEDINLEEIKSSLVSWPLIFIRYFLQVKKAAIAQQEEQKTLRFKKEANSIATDMRKKTVKQRRATQLVEDKDEDKITREYCLLQKAKNGSYR</sequence>
<evidence type="ECO:0000313" key="1">
    <source>
        <dbReference type="EMBL" id="KAK6786520.1"/>
    </source>
</evidence>
<keyword evidence="2" id="KW-1185">Reference proteome</keyword>
<dbReference type="Proteomes" id="UP001371456">
    <property type="component" value="Unassembled WGS sequence"/>
</dbReference>
<comment type="caution">
    <text evidence="1">The sequence shown here is derived from an EMBL/GenBank/DDBJ whole genome shotgun (WGS) entry which is preliminary data.</text>
</comment>
<accession>A0AAN8YB48</accession>
<organism evidence="1 2">
    <name type="scientific">Solanum bulbocastanum</name>
    <name type="common">Wild potato</name>
    <dbReference type="NCBI Taxonomy" id="147425"/>
    <lineage>
        <taxon>Eukaryota</taxon>
        <taxon>Viridiplantae</taxon>
        <taxon>Streptophyta</taxon>
        <taxon>Embryophyta</taxon>
        <taxon>Tracheophyta</taxon>
        <taxon>Spermatophyta</taxon>
        <taxon>Magnoliopsida</taxon>
        <taxon>eudicotyledons</taxon>
        <taxon>Gunneridae</taxon>
        <taxon>Pentapetalae</taxon>
        <taxon>asterids</taxon>
        <taxon>lamiids</taxon>
        <taxon>Solanales</taxon>
        <taxon>Solanaceae</taxon>
        <taxon>Solanoideae</taxon>
        <taxon>Solaneae</taxon>
        <taxon>Solanum</taxon>
    </lineage>
</organism>
<protein>
    <submittedName>
        <fullName evidence="1">Uncharacterized protein</fullName>
    </submittedName>
</protein>
<dbReference type="AlphaFoldDB" id="A0AAN8YB48"/>
<proteinExistence type="predicted"/>
<name>A0AAN8YB48_SOLBU</name>